<reference evidence="6 7" key="1">
    <citation type="submission" date="2014-07" db="EMBL/GenBank/DDBJ databases">
        <authorList>
            <person name="McCorrison J."/>
            <person name="Sanka R."/>
            <person name="Torralba M."/>
            <person name="Gillis M."/>
            <person name="Haft D.H."/>
            <person name="Methe B."/>
            <person name="Sutton G."/>
            <person name="Nelson K.E."/>
        </authorList>
    </citation>
    <scope>NUCLEOTIDE SEQUENCE [LARGE SCALE GENOMIC DNA]</scope>
    <source>
        <strain evidence="6 7">DNF00040</strain>
    </source>
</reference>
<dbReference type="PANTHER" id="PTHR30346:SF17">
    <property type="entry name" value="LYSR FAMILY TRANSCRIPTIONAL REGULATOR"/>
    <property type="match status" value="1"/>
</dbReference>
<keyword evidence="2" id="KW-0805">Transcription regulation</keyword>
<dbReference type="InterPro" id="IPR000847">
    <property type="entry name" value="LysR_HTH_N"/>
</dbReference>
<dbReference type="InterPro" id="IPR036388">
    <property type="entry name" value="WH-like_DNA-bd_sf"/>
</dbReference>
<evidence type="ECO:0000256" key="4">
    <source>
        <dbReference type="ARBA" id="ARBA00023163"/>
    </source>
</evidence>
<evidence type="ECO:0000313" key="7">
    <source>
        <dbReference type="Proteomes" id="UP000029629"/>
    </source>
</evidence>
<dbReference type="Pfam" id="PF03466">
    <property type="entry name" value="LysR_substrate"/>
    <property type="match status" value="1"/>
</dbReference>
<dbReference type="GO" id="GO:0003677">
    <property type="term" value="F:DNA binding"/>
    <property type="evidence" value="ECO:0007669"/>
    <property type="project" value="UniProtKB-KW"/>
</dbReference>
<dbReference type="InterPro" id="IPR036390">
    <property type="entry name" value="WH_DNA-bd_sf"/>
</dbReference>
<evidence type="ECO:0000256" key="3">
    <source>
        <dbReference type="ARBA" id="ARBA00023125"/>
    </source>
</evidence>
<name>A0A095YZ32_9BURK</name>
<dbReference type="PROSITE" id="PS50931">
    <property type="entry name" value="HTH_LYSR"/>
    <property type="match status" value="1"/>
</dbReference>
<dbReference type="SUPFAM" id="SSF53850">
    <property type="entry name" value="Periplasmic binding protein-like II"/>
    <property type="match status" value="1"/>
</dbReference>
<dbReference type="InterPro" id="IPR005119">
    <property type="entry name" value="LysR_subst-bd"/>
</dbReference>
<feature type="domain" description="HTH lysR-type" evidence="5">
    <location>
        <begin position="1"/>
        <end position="58"/>
    </location>
</feature>
<dbReference type="GeneID" id="93428818"/>
<dbReference type="eggNOG" id="COG0583">
    <property type="taxonomic scope" value="Bacteria"/>
</dbReference>
<keyword evidence="3" id="KW-0238">DNA-binding</keyword>
<dbReference type="FunFam" id="1.10.10.10:FF:000001">
    <property type="entry name" value="LysR family transcriptional regulator"/>
    <property type="match status" value="1"/>
</dbReference>
<dbReference type="Proteomes" id="UP000029629">
    <property type="component" value="Unassembled WGS sequence"/>
</dbReference>
<comment type="caution">
    <text evidence="6">The sequence shown here is derived from an EMBL/GenBank/DDBJ whole genome shotgun (WGS) entry which is preliminary data.</text>
</comment>
<dbReference type="Pfam" id="PF00126">
    <property type="entry name" value="HTH_1"/>
    <property type="match status" value="1"/>
</dbReference>
<comment type="similarity">
    <text evidence="1">Belongs to the LysR transcriptional regulatory family.</text>
</comment>
<dbReference type="PRINTS" id="PR00039">
    <property type="entry name" value="HTHLYSR"/>
</dbReference>
<sequence length="307" mass="35197">MDLKQIRYFVAVAEERSFTAAAERLHITQPPLSRQIQLLEESLGVQLIERDNRPLTLTEAGRLFYEQSLQLLTRVEQLQIATMRVGQSYQRQLSIGFVVSSIYSGLPRVIQLFRSEYPETRLQFVELTTAEQLEALKSGRIDIGFGRVRMYDSAITRITLREERLALAIPSFSPLANDDSPVRLEVLNQQSLIVFPSNVSMGFADYVLNTLHDKRIYPEEVHEVQSLQTALGLVAAGIGYCVIPTEARARNDLHYRLIAEEEKVSMPIIFSHRKNDSSWYIDAMLTMVDKMYQVRPELLKPDYGFRP</sequence>
<dbReference type="RefSeq" id="WP_018027237.1">
    <property type="nucleotide sequence ID" value="NZ_JRNI01000061.1"/>
</dbReference>
<dbReference type="SUPFAM" id="SSF46785">
    <property type="entry name" value="Winged helix' DNA-binding domain"/>
    <property type="match status" value="1"/>
</dbReference>
<evidence type="ECO:0000313" key="6">
    <source>
        <dbReference type="EMBL" id="KGF27680.1"/>
    </source>
</evidence>
<evidence type="ECO:0000256" key="1">
    <source>
        <dbReference type="ARBA" id="ARBA00009437"/>
    </source>
</evidence>
<evidence type="ECO:0000256" key="2">
    <source>
        <dbReference type="ARBA" id="ARBA00023015"/>
    </source>
</evidence>
<protein>
    <submittedName>
        <fullName evidence="6">LysR family transcriptional regulator</fullName>
    </submittedName>
</protein>
<keyword evidence="7" id="KW-1185">Reference proteome</keyword>
<dbReference type="PANTHER" id="PTHR30346">
    <property type="entry name" value="TRANSCRIPTIONAL DUAL REGULATOR HCAR-RELATED"/>
    <property type="match status" value="1"/>
</dbReference>
<organism evidence="6 7">
    <name type="scientific">Oligella urethralis DNF00040</name>
    <dbReference type="NCBI Taxonomy" id="1401065"/>
    <lineage>
        <taxon>Bacteria</taxon>
        <taxon>Pseudomonadati</taxon>
        <taxon>Pseudomonadota</taxon>
        <taxon>Betaproteobacteria</taxon>
        <taxon>Burkholderiales</taxon>
        <taxon>Alcaligenaceae</taxon>
        <taxon>Oligella</taxon>
    </lineage>
</organism>
<dbReference type="OrthoDB" id="9157176at2"/>
<dbReference type="Gene3D" id="3.40.190.10">
    <property type="entry name" value="Periplasmic binding protein-like II"/>
    <property type="match status" value="2"/>
</dbReference>
<evidence type="ECO:0000259" key="5">
    <source>
        <dbReference type="PROSITE" id="PS50931"/>
    </source>
</evidence>
<keyword evidence="4" id="KW-0804">Transcription</keyword>
<accession>A0A095YZ32</accession>
<proteinExistence type="inferred from homology"/>
<dbReference type="EMBL" id="JRNI01000061">
    <property type="protein sequence ID" value="KGF27680.1"/>
    <property type="molecule type" value="Genomic_DNA"/>
</dbReference>
<dbReference type="AlphaFoldDB" id="A0A095YZ32"/>
<dbReference type="GO" id="GO:0032993">
    <property type="term" value="C:protein-DNA complex"/>
    <property type="evidence" value="ECO:0007669"/>
    <property type="project" value="TreeGrafter"/>
</dbReference>
<dbReference type="GO" id="GO:0003700">
    <property type="term" value="F:DNA-binding transcription factor activity"/>
    <property type="evidence" value="ECO:0007669"/>
    <property type="project" value="InterPro"/>
</dbReference>
<dbReference type="Gene3D" id="1.10.10.10">
    <property type="entry name" value="Winged helix-like DNA-binding domain superfamily/Winged helix DNA-binding domain"/>
    <property type="match status" value="1"/>
</dbReference>
<gene>
    <name evidence="6" type="ORF">HMPREF2130_09830</name>
</gene>